<keyword evidence="3" id="KW-1185">Reference proteome</keyword>
<sequence>MDELFPLLVILLVVVAPIWIAFHYITIWKKHKPVSSDDQDAKIRHLEQTARRMRHRLDALEAILDAEVPDWRHKT</sequence>
<accession>A0A363UNZ2</accession>
<evidence type="ECO:0000313" key="2">
    <source>
        <dbReference type="EMBL" id="PWN57125.1"/>
    </source>
</evidence>
<evidence type="ECO:0000313" key="3">
    <source>
        <dbReference type="Proteomes" id="UP000251800"/>
    </source>
</evidence>
<dbReference type="InterPro" id="IPR009554">
    <property type="entry name" value="Phageshock_PspB"/>
</dbReference>
<dbReference type="RefSeq" id="WP_109719205.1">
    <property type="nucleotide sequence ID" value="NZ_QEQK01000003.1"/>
</dbReference>
<evidence type="ECO:0000256" key="1">
    <source>
        <dbReference type="SAM" id="Phobius"/>
    </source>
</evidence>
<organism evidence="2 3">
    <name type="scientific">Abyssibacter profundi</name>
    <dbReference type="NCBI Taxonomy" id="2182787"/>
    <lineage>
        <taxon>Bacteria</taxon>
        <taxon>Pseudomonadati</taxon>
        <taxon>Pseudomonadota</taxon>
        <taxon>Gammaproteobacteria</taxon>
        <taxon>Chromatiales</taxon>
        <taxon>Oceanococcaceae</taxon>
        <taxon>Abyssibacter</taxon>
    </lineage>
</organism>
<feature type="transmembrane region" description="Helical" evidence="1">
    <location>
        <begin position="6"/>
        <end position="25"/>
    </location>
</feature>
<dbReference type="EMBL" id="QEQK01000003">
    <property type="protein sequence ID" value="PWN57125.1"/>
    <property type="molecule type" value="Genomic_DNA"/>
</dbReference>
<name>A0A363UNZ2_9GAMM</name>
<dbReference type="GO" id="GO:0006355">
    <property type="term" value="P:regulation of DNA-templated transcription"/>
    <property type="evidence" value="ECO:0007669"/>
    <property type="project" value="InterPro"/>
</dbReference>
<keyword evidence="1" id="KW-1133">Transmembrane helix</keyword>
<gene>
    <name evidence="2" type="primary">pspB</name>
    <name evidence="2" type="ORF">DEH80_04135</name>
</gene>
<protein>
    <submittedName>
        <fullName evidence="2">Envelope stress response membrane protein PspB</fullName>
    </submittedName>
</protein>
<dbReference type="Proteomes" id="UP000251800">
    <property type="component" value="Unassembled WGS sequence"/>
</dbReference>
<dbReference type="NCBIfam" id="TIGR02976">
    <property type="entry name" value="phageshock_pspB"/>
    <property type="match status" value="1"/>
</dbReference>
<keyword evidence="1" id="KW-0472">Membrane</keyword>
<comment type="caution">
    <text evidence="2">The sequence shown here is derived from an EMBL/GenBank/DDBJ whole genome shotgun (WGS) entry which is preliminary data.</text>
</comment>
<proteinExistence type="predicted"/>
<dbReference type="AlphaFoldDB" id="A0A363UNZ2"/>
<dbReference type="OrthoDB" id="6198106at2"/>
<dbReference type="GO" id="GO:0009271">
    <property type="term" value="P:phage shock"/>
    <property type="evidence" value="ECO:0007669"/>
    <property type="project" value="InterPro"/>
</dbReference>
<dbReference type="Pfam" id="PF06667">
    <property type="entry name" value="PspB"/>
    <property type="match status" value="1"/>
</dbReference>
<reference evidence="2 3" key="1">
    <citation type="submission" date="2018-05" db="EMBL/GenBank/DDBJ databases">
        <title>Abyssibacter profundi OUC007T gen. nov., sp. nov, a marine bacterium isolated from seawater of the Mariana Trench.</title>
        <authorList>
            <person name="Zhou S."/>
        </authorList>
    </citation>
    <scope>NUCLEOTIDE SEQUENCE [LARGE SCALE GENOMIC DNA]</scope>
    <source>
        <strain evidence="2 3">OUC007</strain>
    </source>
</reference>
<keyword evidence="1" id="KW-0812">Transmembrane</keyword>